<dbReference type="OrthoDB" id="9803968at2"/>
<dbReference type="Pfam" id="PF00501">
    <property type="entry name" value="AMP-binding"/>
    <property type="match status" value="1"/>
</dbReference>
<dbReference type="InterPro" id="IPR042099">
    <property type="entry name" value="ANL_N_sf"/>
</dbReference>
<organism evidence="1 2">
    <name type="scientific">Nocardioides simplex</name>
    <name type="common">Arthrobacter simplex</name>
    <dbReference type="NCBI Taxonomy" id="2045"/>
    <lineage>
        <taxon>Bacteria</taxon>
        <taxon>Bacillati</taxon>
        <taxon>Actinomycetota</taxon>
        <taxon>Actinomycetes</taxon>
        <taxon>Propionibacteriales</taxon>
        <taxon>Nocardioidaceae</taxon>
        <taxon>Pimelobacter</taxon>
    </lineage>
</organism>
<keyword evidence="1" id="KW-0436">Ligase</keyword>
<protein>
    <submittedName>
        <fullName evidence="1">Long-chain-fatty-acid--CoA ligase</fullName>
        <ecNumber evidence="1">6.2.1.3</ecNumber>
    </submittedName>
</protein>
<dbReference type="RefSeq" id="WP_038680641.1">
    <property type="nucleotide sequence ID" value="NZ_BJMC01000022.1"/>
</dbReference>
<sequence length="499" mass="53037">MSLDLGTTVAGVARVRPDALAATLGAQQVRFGELDQAGNRTARAFAALGIGTGDTVAWWGSPSLRALDGFLGAGRLGAIFAPLNPQLPASELAGVLDYVRPRLLVTDLDHLDEAEQLARERELPLAVFDADGLVPGADLDALCARLSGGPLGTAVDDRLPHILYLTSGSTGRPKGALVSHRASWLRSAAGGGTFGQAMRGRTGLVTAFPLFHYGGWHYVMEAWQNGRAIHLVHRADPAELLTAVERWRASAFYAIPAVWERVLDATDVAADLSSLHHADTGTSRISETLLERIKSRVPQATTTVLYGTTEAGSMARLHDAHAHLGTRSGSVGLATPPSLLWTSDEGEICVASPTLMNGYLDRPDETAAVLVDGTYRSGDVGHLDEDGYLFITGRVSELIRSGGETVWPTEVEAALRGLPGAEDFAVVGVPDDRWGEIVCLAVRSSSVLPDVDAVRQLLDGRLARHKHPRLVVGVDAIPRTLATGQVQRRVLAAQIGDAR</sequence>
<dbReference type="PROSITE" id="PS00455">
    <property type="entry name" value="AMP_BINDING"/>
    <property type="match status" value="1"/>
</dbReference>
<dbReference type="InterPro" id="IPR045851">
    <property type="entry name" value="AMP-bd_C_sf"/>
</dbReference>
<dbReference type="InterPro" id="IPR050237">
    <property type="entry name" value="ATP-dep_AMP-bd_enzyme"/>
</dbReference>
<dbReference type="Pfam" id="PF13193">
    <property type="entry name" value="AMP-binding_C"/>
    <property type="match status" value="1"/>
</dbReference>
<proteinExistence type="predicted"/>
<name>A0A0A1DLZ8_NOCSI</name>
<keyword evidence="2" id="KW-1185">Reference proteome</keyword>
<dbReference type="Gene3D" id="3.40.50.12780">
    <property type="entry name" value="N-terminal domain of ligase-like"/>
    <property type="match status" value="1"/>
</dbReference>
<dbReference type="STRING" id="2045.KR76_19620"/>
<dbReference type="KEGG" id="psim:KR76_19620"/>
<dbReference type="EMBL" id="CP009896">
    <property type="protein sequence ID" value="AIY18421.1"/>
    <property type="molecule type" value="Genomic_DNA"/>
</dbReference>
<dbReference type="PANTHER" id="PTHR43767">
    <property type="entry name" value="LONG-CHAIN-FATTY-ACID--COA LIGASE"/>
    <property type="match status" value="1"/>
</dbReference>
<dbReference type="InterPro" id="IPR020845">
    <property type="entry name" value="AMP-binding_CS"/>
</dbReference>
<dbReference type="InterPro" id="IPR000873">
    <property type="entry name" value="AMP-dep_synth/lig_dom"/>
</dbReference>
<dbReference type="Proteomes" id="UP000030300">
    <property type="component" value="Chromosome"/>
</dbReference>
<dbReference type="PANTHER" id="PTHR43767:SF1">
    <property type="entry name" value="NONRIBOSOMAL PEPTIDE SYNTHASE PES1 (EUROFUNG)-RELATED"/>
    <property type="match status" value="1"/>
</dbReference>
<dbReference type="Gene3D" id="3.30.300.30">
    <property type="match status" value="1"/>
</dbReference>
<dbReference type="GO" id="GO:0004467">
    <property type="term" value="F:long-chain fatty acid-CoA ligase activity"/>
    <property type="evidence" value="ECO:0007669"/>
    <property type="project" value="UniProtKB-EC"/>
</dbReference>
<dbReference type="HOGENOM" id="CLU_000022_59_0_11"/>
<dbReference type="InterPro" id="IPR025110">
    <property type="entry name" value="AMP-bd_C"/>
</dbReference>
<dbReference type="SUPFAM" id="SSF56801">
    <property type="entry name" value="Acetyl-CoA synthetase-like"/>
    <property type="match status" value="1"/>
</dbReference>
<evidence type="ECO:0000313" key="2">
    <source>
        <dbReference type="Proteomes" id="UP000030300"/>
    </source>
</evidence>
<evidence type="ECO:0000313" key="1">
    <source>
        <dbReference type="EMBL" id="AIY18421.1"/>
    </source>
</evidence>
<dbReference type="GeneID" id="96611011"/>
<reference evidence="1 2" key="1">
    <citation type="journal article" date="2015" name="Genome Announc.">
        <title>Complete Genome Sequence of Steroid-Transforming Nocardioides simplex VKM Ac-2033D.</title>
        <authorList>
            <person name="Shtratnikova V.Y."/>
            <person name="Schelkunov M.I."/>
            <person name="Pekov Y.A."/>
            <person name="Fokina V.V."/>
            <person name="Logacheva M.D."/>
            <person name="Sokolov S.L."/>
            <person name="Bragin E.Y."/>
            <person name="Ashapkin V.V."/>
            <person name="Donova M.V."/>
        </authorList>
    </citation>
    <scope>NUCLEOTIDE SEQUENCE [LARGE SCALE GENOMIC DNA]</scope>
    <source>
        <strain evidence="1 2">VKM Ac-2033D</strain>
    </source>
</reference>
<dbReference type="EC" id="6.2.1.3" evidence="1"/>
<dbReference type="eggNOG" id="COG0318">
    <property type="taxonomic scope" value="Bacteria"/>
</dbReference>
<gene>
    <name evidence="1" type="ORF">KR76_19620</name>
</gene>
<dbReference type="AlphaFoldDB" id="A0A0A1DLZ8"/>
<accession>A0A0A1DLZ8</accession>